<name>A0A084GJK4_METID</name>
<evidence type="ECO:0000256" key="1">
    <source>
        <dbReference type="ARBA" id="ARBA00006484"/>
    </source>
</evidence>
<dbReference type="PRINTS" id="PR00081">
    <property type="entry name" value="GDHRDH"/>
</dbReference>
<reference evidence="5 6" key="1">
    <citation type="journal article" date="2005" name="Int. J. Syst. Evol. Microbiol.">
        <title>Bacillus cibi sp. nov., isolated from jeotgal, a traditional Korean fermented seafood.</title>
        <authorList>
            <person name="Yoon J.H."/>
            <person name="Lee C.H."/>
            <person name="Oh T.K."/>
        </authorList>
    </citation>
    <scope>NUCLEOTIDE SEQUENCE [LARGE SCALE GENOMIC DNA]</scope>
    <source>
        <strain evidence="5 6">DSM 16189</strain>
    </source>
</reference>
<dbReference type="GO" id="GO:0016491">
    <property type="term" value="F:oxidoreductase activity"/>
    <property type="evidence" value="ECO:0007669"/>
    <property type="project" value="UniProtKB-KW"/>
</dbReference>
<dbReference type="InterPro" id="IPR036291">
    <property type="entry name" value="NAD(P)-bd_dom_sf"/>
</dbReference>
<dbReference type="CDD" id="cd05233">
    <property type="entry name" value="SDR_c"/>
    <property type="match status" value="1"/>
</dbReference>
<evidence type="ECO:0000256" key="2">
    <source>
        <dbReference type="ARBA" id="ARBA00023002"/>
    </source>
</evidence>
<dbReference type="SMART" id="SM00822">
    <property type="entry name" value="PKS_KR"/>
    <property type="match status" value="1"/>
</dbReference>
<organism evidence="5 6">
    <name type="scientific">Metabacillus indicus</name>
    <name type="common">Bacillus indicus</name>
    <dbReference type="NCBI Taxonomy" id="246786"/>
    <lineage>
        <taxon>Bacteria</taxon>
        <taxon>Bacillati</taxon>
        <taxon>Bacillota</taxon>
        <taxon>Bacilli</taxon>
        <taxon>Bacillales</taxon>
        <taxon>Bacillaceae</taxon>
        <taxon>Metabacillus</taxon>
    </lineage>
</organism>
<dbReference type="PRINTS" id="PR00080">
    <property type="entry name" value="SDRFAMILY"/>
</dbReference>
<sequence length="218" mass="23914">MTALVVTGAGSGLGRSLALAYSKDFAEIILLGRSTEKLLETKQLLPDKQVFTYELDIRSHAEIERLTDTLFSRHPVTALINNAGVGHFGPITDMPADQIKEMLDTNVFGTILLTQAFLKHFKGKGKIVNIISTAGLRGKVNESAYCASKFALRGFTESLVKEYEGTGIVLSGAYMGGMDTPFWNESNHIKDKSRLRSPDVIAEKIYSLDDGRSEIIVE</sequence>
<dbReference type="PANTHER" id="PTHR44196:SF1">
    <property type="entry name" value="DEHYDROGENASE_REDUCTASE SDR FAMILY MEMBER 7B"/>
    <property type="match status" value="1"/>
</dbReference>
<dbReference type="RefSeq" id="WP_029567077.1">
    <property type="nucleotide sequence ID" value="NZ_JNVC02000019.1"/>
</dbReference>
<protein>
    <submittedName>
        <fullName evidence="5">Short-chain dehydrogenase</fullName>
    </submittedName>
</protein>
<dbReference type="GO" id="GO:0016020">
    <property type="term" value="C:membrane"/>
    <property type="evidence" value="ECO:0007669"/>
    <property type="project" value="TreeGrafter"/>
</dbReference>
<dbReference type="AlphaFoldDB" id="A0A084GJK4"/>
<keyword evidence="2" id="KW-0560">Oxidoreductase</keyword>
<dbReference type="EMBL" id="JNVC02000019">
    <property type="protein sequence ID" value="KEZ47516.1"/>
    <property type="molecule type" value="Genomic_DNA"/>
</dbReference>
<evidence type="ECO:0000313" key="6">
    <source>
        <dbReference type="Proteomes" id="UP000028549"/>
    </source>
</evidence>
<evidence type="ECO:0000256" key="3">
    <source>
        <dbReference type="RuleBase" id="RU000363"/>
    </source>
</evidence>
<gene>
    <name evidence="5" type="ORF">GS18_0219165</name>
</gene>
<dbReference type="PANTHER" id="PTHR44196">
    <property type="entry name" value="DEHYDROGENASE/REDUCTASE SDR FAMILY MEMBER 7B"/>
    <property type="match status" value="1"/>
</dbReference>
<comment type="similarity">
    <text evidence="1 3">Belongs to the short-chain dehydrogenases/reductases (SDR) family.</text>
</comment>
<dbReference type="InterPro" id="IPR002347">
    <property type="entry name" value="SDR_fam"/>
</dbReference>
<dbReference type="OrthoDB" id="9775296at2"/>
<evidence type="ECO:0000313" key="5">
    <source>
        <dbReference type="EMBL" id="KEZ47516.1"/>
    </source>
</evidence>
<comment type="caution">
    <text evidence="5">The sequence shown here is derived from an EMBL/GenBank/DDBJ whole genome shotgun (WGS) entry which is preliminary data.</text>
</comment>
<accession>A0A084GJK4</accession>
<dbReference type="STRING" id="246786.GS18_0219165"/>
<dbReference type="Pfam" id="PF00106">
    <property type="entry name" value="adh_short"/>
    <property type="match status" value="1"/>
</dbReference>
<dbReference type="Proteomes" id="UP000028549">
    <property type="component" value="Unassembled WGS sequence"/>
</dbReference>
<evidence type="ECO:0000259" key="4">
    <source>
        <dbReference type="SMART" id="SM00822"/>
    </source>
</evidence>
<feature type="domain" description="Ketoreductase" evidence="4">
    <location>
        <begin position="2"/>
        <end position="192"/>
    </location>
</feature>
<proteinExistence type="inferred from homology"/>
<dbReference type="SUPFAM" id="SSF51735">
    <property type="entry name" value="NAD(P)-binding Rossmann-fold domains"/>
    <property type="match status" value="1"/>
</dbReference>
<dbReference type="Gene3D" id="3.40.50.720">
    <property type="entry name" value="NAD(P)-binding Rossmann-like Domain"/>
    <property type="match status" value="1"/>
</dbReference>
<dbReference type="InterPro" id="IPR057326">
    <property type="entry name" value="KR_dom"/>
</dbReference>
<keyword evidence="6" id="KW-1185">Reference proteome</keyword>